<evidence type="ECO:0000256" key="5">
    <source>
        <dbReference type="ARBA" id="ARBA00023128"/>
    </source>
</evidence>
<dbReference type="GO" id="GO:0070181">
    <property type="term" value="F:small ribosomal subunit rRNA binding"/>
    <property type="evidence" value="ECO:0007669"/>
    <property type="project" value="TreeGrafter"/>
</dbReference>
<evidence type="ECO:0000256" key="1">
    <source>
        <dbReference type="ARBA" id="ARBA00004173"/>
    </source>
</evidence>
<dbReference type="GO" id="GO:0003735">
    <property type="term" value="F:structural constituent of ribosome"/>
    <property type="evidence" value="ECO:0007669"/>
    <property type="project" value="InterPro"/>
</dbReference>
<evidence type="ECO:0000256" key="9">
    <source>
        <dbReference type="ARBA" id="ARBA00080084"/>
    </source>
</evidence>
<dbReference type="Gene3D" id="4.10.640.10">
    <property type="entry name" value="Ribosomal protein S18"/>
    <property type="match status" value="1"/>
</dbReference>
<reference evidence="12" key="1">
    <citation type="submission" date="2025-08" db="UniProtKB">
        <authorList>
            <consortium name="Ensembl"/>
        </authorList>
    </citation>
    <scope>IDENTIFICATION</scope>
</reference>
<dbReference type="GO" id="GO:0005763">
    <property type="term" value="C:mitochondrial small ribosomal subunit"/>
    <property type="evidence" value="ECO:0007669"/>
    <property type="project" value="UniProtKB-ARBA"/>
</dbReference>
<proteinExistence type="inferred from homology"/>
<evidence type="ECO:0000256" key="10">
    <source>
        <dbReference type="RuleBase" id="RU003910"/>
    </source>
</evidence>
<evidence type="ECO:0000256" key="6">
    <source>
        <dbReference type="ARBA" id="ARBA00023274"/>
    </source>
</evidence>
<keyword evidence="13" id="KW-1185">Reference proteome</keyword>
<evidence type="ECO:0000313" key="12">
    <source>
        <dbReference type="Ensembl" id="ENSANIP00000005710.1"/>
    </source>
</evidence>
<reference evidence="12" key="2">
    <citation type="submission" date="2025-09" db="UniProtKB">
        <authorList>
            <consortium name="Ensembl"/>
        </authorList>
    </citation>
    <scope>IDENTIFICATION</scope>
</reference>
<dbReference type="PRINTS" id="PR00974">
    <property type="entry name" value="RIBOSOMALS18"/>
</dbReference>
<dbReference type="NCBIfam" id="TIGR00165">
    <property type="entry name" value="S18"/>
    <property type="match status" value="1"/>
</dbReference>
<keyword evidence="4 10" id="KW-0689">Ribosomal protein</keyword>
<dbReference type="FunFam" id="4.10.640.10:FF:000007">
    <property type="entry name" value="28S ribosomal protein S18c, mitochondrial"/>
    <property type="match status" value="1"/>
</dbReference>
<dbReference type="PANTHER" id="PTHR13479">
    <property type="entry name" value="30S RIBOSOMAL PROTEIN S18"/>
    <property type="match status" value="1"/>
</dbReference>
<protein>
    <recommendedName>
        <fullName evidence="7">Small ribosomal subunit protein bS18m</fullName>
    </recommendedName>
    <alternativeName>
        <fullName evidence="9">28S ribosomal protein S18-1, mitochondrial</fullName>
    </alternativeName>
    <alternativeName>
        <fullName evidence="8">28S ribosomal protein S18c, mitochondrial</fullName>
    </alternativeName>
</protein>
<evidence type="ECO:0000256" key="7">
    <source>
        <dbReference type="ARBA" id="ARBA00035264"/>
    </source>
</evidence>
<evidence type="ECO:0000256" key="8">
    <source>
        <dbReference type="ARBA" id="ARBA00076783"/>
    </source>
</evidence>
<comment type="similarity">
    <text evidence="2 10">Belongs to the bacterial ribosomal protein bS18 family.</text>
</comment>
<dbReference type="InterPro" id="IPR018275">
    <property type="entry name" value="Ribosomal_bS18_CS"/>
</dbReference>
<evidence type="ECO:0000256" key="2">
    <source>
        <dbReference type="ARBA" id="ARBA00005589"/>
    </source>
</evidence>
<keyword evidence="5" id="KW-0496">Mitochondrion</keyword>
<name>A0A8B9MCX5_9AVES</name>
<dbReference type="InterPro" id="IPR001648">
    <property type="entry name" value="Ribosomal_bS18"/>
</dbReference>
<sequence length="164" mass="18313">MAAQAVAARSPWRRLVAGAFLPLSPFQRDGRRLAGLPSSPTATDSVAFSLTAPLWEQPRRLQHEGRPSPSDQPIQMENPYKEPPKKCVLCGISVDYKNVQLLSQFVSPHTGCIYGRHITGLCNKKQKEITKAIKRAHVLGFMPVMFKDPSFLTDPKICNIKYPE</sequence>
<evidence type="ECO:0000313" key="13">
    <source>
        <dbReference type="Proteomes" id="UP000694541"/>
    </source>
</evidence>
<dbReference type="SUPFAM" id="SSF46911">
    <property type="entry name" value="Ribosomal protein S18"/>
    <property type="match status" value="1"/>
</dbReference>
<dbReference type="AlphaFoldDB" id="A0A8B9MCX5"/>
<comment type="subcellular location">
    <subcellularLocation>
        <location evidence="1">Mitochondrion</location>
    </subcellularLocation>
</comment>
<dbReference type="InterPro" id="IPR036870">
    <property type="entry name" value="Ribosomal_bS18_sf"/>
</dbReference>
<dbReference type="Pfam" id="PF01084">
    <property type="entry name" value="Ribosomal_S18"/>
    <property type="match status" value="1"/>
</dbReference>
<accession>A0A8B9MCX5</accession>
<evidence type="ECO:0000256" key="4">
    <source>
        <dbReference type="ARBA" id="ARBA00022980"/>
    </source>
</evidence>
<dbReference type="PANTHER" id="PTHR13479:SF40">
    <property type="entry name" value="SMALL RIBOSOMAL SUBUNIT PROTEIN BS18M"/>
    <property type="match status" value="1"/>
</dbReference>
<feature type="region of interest" description="Disordered" evidence="11">
    <location>
        <begin position="58"/>
        <end position="78"/>
    </location>
</feature>
<evidence type="ECO:0000256" key="3">
    <source>
        <dbReference type="ARBA" id="ARBA00022946"/>
    </source>
</evidence>
<keyword evidence="3" id="KW-0809">Transit peptide</keyword>
<dbReference type="PROSITE" id="PS00057">
    <property type="entry name" value="RIBOSOMAL_S18"/>
    <property type="match status" value="1"/>
</dbReference>
<dbReference type="GO" id="GO:0032543">
    <property type="term" value="P:mitochondrial translation"/>
    <property type="evidence" value="ECO:0007669"/>
    <property type="project" value="TreeGrafter"/>
</dbReference>
<dbReference type="Ensembl" id="ENSANIT00000005900.1">
    <property type="protein sequence ID" value="ENSANIP00000005710.1"/>
    <property type="gene ID" value="ENSANIG00000003931.1"/>
</dbReference>
<dbReference type="Proteomes" id="UP000694541">
    <property type="component" value="Unplaced"/>
</dbReference>
<organism evidence="12 13">
    <name type="scientific">Accipiter nisus</name>
    <name type="common">Eurasian sparrowhawk</name>
    <dbReference type="NCBI Taxonomy" id="211598"/>
    <lineage>
        <taxon>Eukaryota</taxon>
        <taxon>Metazoa</taxon>
        <taxon>Chordata</taxon>
        <taxon>Craniata</taxon>
        <taxon>Vertebrata</taxon>
        <taxon>Euteleostomi</taxon>
        <taxon>Archelosauria</taxon>
        <taxon>Archosauria</taxon>
        <taxon>Dinosauria</taxon>
        <taxon>Saurischia</taxon>
        <taxon>Theropoda</taxon>
        <taxon>Coelurosauria</taxon>
        <taxon>Aves</taxon>
        <taxon>Neognathae</taxon>
        <taxon>Neoaves</taxon>
        <taxon>Telluraves</taxon>
        <taxon>Accipitrimorphae</taxon>
        <taxon>Accipitriformes</taxon>
        <taxon>Accipitridae</taxon>
        <taxon>Accipitrinae</taxon>
        <taxon>Accipiter</taxon>
    </lineage>
</organism>
<evidence type="ECO:0000256" key="11">
    <source>
        <dbReference type="SAM" id="MobiDB-lite"/>
    </source>
</evidence>
<dbReference type="GO" id="GO:0005743">
    <property type="term" value="C:mitochondrial inner membrane"/>
    <property type="evidence" value="ECO:0007669"/>
    <property type="project" value="UniProtKB-ARBA"/>
</dbReference>
<keyword evidence="6 10" id="KW-0687">Ribonucleoprotein</keyword>